<accession>A0ABW2I0P7</accession>
<keyword evidence="1" id="KW-0472">Membrane</keyword>
<keyword evidence="1" id="KW-0812">Transmembrane</keyword>
<proteinExistence type="predicted"/>
<dbReference type="Pfam" id="PF07332">
    <property type="entry name" value="Phage_holin_3_6"/>
    <property type="match status" value="1"/>
</dbReference>
<dbReference type="Proteomes" id="UP001596548">
    <property type="component" value="Unassembled WGS sequence"/>
</dbReference>
<dbReference type="RefSeq" id="WP_378974906.1">
    <property type="nucleotide sequence ID" value="NZ_JBHTBJ010000030.1"/>
</dbReference>
<evidence type="ECO:0000256" key="1">
    <source>
        <dbReference type="SAM" id="Phobius"/>
    </source>
</evidence>
<organism evidence="2 3">
    <name type="scientific">Paractinoplanes rhizophilus</name>
    <dbReference type="NCBI Taxonomy" id="1416877"/>
    <lineage>
        <taxon>Bacteria</taxon>
        <taxon>Bacillati</taxon>
        <taxon>Actinomycetota</taxon>
        <taxon>Actinomycetes</taxon>
        <taxon>Micromonosporales</taxon>
        <taxon>Micromonosporaceae</taxon>
        <taxon>Paractinoplanes</taxon>
    </lineage>
</organism>
<evidence type="ECO:0000313" key="2">
    <source>
        <dbReference type="EMBL" id="MFC7278252.1"/>
    </source>
</evidence>
<sequence>MATPLVQQLTDQATALVREELAAARNEMKTKGKRAAIGAGLFGAAGAVALYGIGALAVTVAAALALVMPVGAAVLITATLLFAGAGAAALTGKGQMTKPLPEEAIASGRRDVEAVKDAIRAHALRDRSGRGRPPARR</sequence>
<keyword evidence="1" id="KW-1133">Transmembrane helix</keyword>
<gene>
    <name evidence="2" type="ORF">ACFQS1_30075</name>
</gene>
<feature type="transmembrane region" description="Helical" evidence="1">
    <location>
        <begin position="70"/>
        <end position="90"/>
    </location>
</feature>
<reference evidence="3" key="1">
    <citation type="journal article" date="2019" name="Int. J. Syst. Evol. Microbiol.">
        <title>The Global Catalogue of Microorganisms (GCM) 10K type strain sequencing project: providing services to taxonomists for standard genome sequencing and annotation.</title>
        <authorList>
            <consortium name="The Broad Institute Genomics Platform"/>
            <consortium name="The Broad Institute Genome Sequencing Center for Infectious Disease"/>
            <person name="Wu L."/>
            <person name="Ma J."/>
        </authorList>
    </citation>
    <scope>NUCLEOTIDE SEQUENCE [LARGE SCALE GENOMIC DNA]</scope>
    <source>
        <strain evidence="3">XZYJT-10</strain>
    </source>
</reference>
<protein>
    <submittedName>
        <fullName evidence="2">Phage holin family protein</fullName>
    </submittedName>
</protein>
<name>A0ABW2I0P7_9ACTN</name>
<comment type="caution">
    <text evidence="2">The sequence shown here is derived from an EMBL/GenBank/DDBJ whole genome shotgun (WGS) entry which is preliminary data.</text>
</comment>
<dbReference type="EMBL" id="JBHTBJ010000030">
    <property type="protein sequence ID" value="MFC7278252.1"/>
    <property type="molecule type" value="Genomic_DNA"/>
</dbReference>
<feature type="transmembrane region" description="Helical" evidence="1">
    <location>
        <begin position="35"/>
        <end position="64"/>
    </location>
</feature>
<keyword evidence="3" id="KW-1185">Reference proteome</keyword>
<dbReference type="InterPro" id="IPR009937">
    <property type="entry name" value="Phage_holin_3_6"/>
</dbReference>
<evidence type="ECO:0000313" key="3">
    <source>
        <dbReference type="Proteomes" id="UP001596548"/>
    </source>
</evidence>